<keyword evidence="1" id="KW-0812">Transmembrane</keyword>
<dbReference type="SMART" id="SM00060">
    <property type="entry name" value="FN3"/>
    <property type="match status" value="1"/>
</dbReference>
<proteinExistence type="predicted"/>
<dbReference type="Proteomes" id="UP001634394">
    <property type="component" value="Unassembled WGS sequence"/>
</dbReference>
<evidence type="ECO:0000313" key="4">
    <source>
        <dbReference type="Proteomes" id="UP001634394"/>
    </source>
</evidence>
<dbReference type="InterPro" id="IPR036116">
    <property type="entry name" value="FN3_sf"/>
</dbReference>
<dbReference type="EMBL" id="JBJQND010000003">
    <property type="protein sequence ID" value="KAL3881787.1"/>
    <property type="molecule type" value="Genomic_DNA"/>
</dbReference>
<dbReference type="InterPro" id="IPR009030">
    <property type="entry name" value="Growth_fac_rcpt_cys_sf"/>
</dbReference>
<dbReference type="Gene3D" id="2.60.40.10">
    <property type="entry name" value="Immunoglobulins"/>
    <property type="match status" value="1"/>
</dbReference>
<gene>
    <name evidence="3" type="ORF">ACJMK2_028180</name>
</gene>
<dbReference type="Pfam" id="PF01683">
    <property type="entry name" value="EB"/>
    <property type="match status" value="1"/>
</dbReference>
<dbReference type="InterPro" id="IPR003961">
    <property type="entry name" value="FN3_dom"/>
</dbReference>
<organism evidence="3 4">
    <name type="scientific">Sinanodonta woodiana</name>
    <name type="common">Chinese pond mussel</name>
    <name type="synonym">Anodonta woodiana</name>
    <dbReference type="NCBI Taxonomy" id="1069815"/>
    <lineage>
        <taxon>Eukaryota</taxon>
        <taxon>Metazoa</taxon>
        <taxon>Spiralia</taxon>
        <taxon>Lophotrochozoa</taxon>
        <taxon>Mollusca</taxon>
        <taxon>Bivalvia</taxon>
        <taxon>Autobranchia</taxon>
        <taxon>Heteroconchia</taxon>
        <taxon>Palaeoheterodonta</taxon>
        <taxon>Unionida</taxon>
        <taxon>Unionoidea</taxon>
        <taxon>Unionidae</taxon>
        <taxon>Unioninae</taxon>
        <taxon>Sinanodonta</taxon>
    </lineage>
</organism>
<dbReference type="SUPFAM" id="SSF57184">
    <property type="entry name" value="Growth factor receptor domain"/>
    <property type="match status" value="1"/>
</dbReference>
<comment type="caution">
    <text evidence="3">The sequence shown here is derived from an EMBL/GenBank/DDBJ whole genome shotgun (WGS) entry which is preliminary data.</text>
</comment>
<evidence type="ECO:0000313" key="3">
    <source>
        <dbReference type="EMBL" id="KAL3881787.1"/>
    </source>
</evidence>
<keyword evidence="1" id="KW-0472">Membrane</keyword>
<protein>
    <recommendedName>
        <fullName evidence="2">Fibronectin type-III domain-containing protein</fullName>
    </recommendedName>
</protein>
<keyword evidence="1" id="KW-1133">Transmembrane helix</keyword>
<dbReference type="InterPro" id="IPR013783">
    <property type="entry name" value="Ig-like_fold"/>
</dbReference>
<reference evidence="3 4" key="1">
    <citation type="submission" date="2024-11" db="EMBL/GenBank/DDBJ databases">
        <title>Chromosome-level genome assembly of the freshwater bivalve Anodonta woodiana.</title>
        <authorList>
            <person name="Chen X."/>
        </authorList>
    </citation>
    <scope>NUCLEOTIDE SEQUENCE [LARGE SCALE GENOMIC DNA]</scope>
    <source>
        <strain evidence="3">MN2024</strain>
        <tissue evidence="3">Gills</tissue>
    </source>
</reference>
<name>A0ABD3X6U3_SINWO</name>
<keyword evidence="4" id="KW-1185">Reference proteome</keyword>
<dbReference type="CDD" id="cd00063">
    <property type="entry name" value="FN3"/>
    <property type="match status" value="1"/>
</dbReference>
<feature type="transmembrane region" description="Helical" evidence="1">
    <location>
        <begin position="233"/>
        <end position="257"/>
    </location>
</feature>
<dbReference type="AlphaFoldDB" id="A0ABD3X6U3"/>
<sequence>SVLGGNCQNTKGCIGDKVVCDNVTSMGDCMCNTSYYAHQGLCYEKAYLGGPCQNHDGCIGDGVVCSSVYNGTCVCNYTYNSYQEHCYHMPDAPKNLLVLNVTSRAFTILLERPNEVFGELLGYVLTITLANTGRCLKGYIIRYTPGSVAILPNQTSLSISCSNITQYQSVSEQDIVVTKQNVNTLDPDTVYWIKVAAVNQYGIGYAADLNVTTLHDGDLNVGSHSEPKNMTTIIIASVGGGTLILIALTAAGTIIIIKRKRASQCSSDTVVDSTCMDLPVKTNEDQYDTLK</sequence>
<dbReference type="InterPro" id="IPR006149">
    <property type="entry name" value="EB_dom"/>
</dbReference>
<evidence type="ECO:0000259" key="2">
    <source>
        <dbReference type="SMART" id="SM00060"/>
    </source>
</evidence>
<dbReference type="SUPFAM" id="SSF49265">
    <property type="entry name" value="Fibronectin type III"/>
    <property type="match status" value="1"/>
</dbReference>
<feature type="domain" description="Fibronectin type-III" evidence="2">
    <location>
        <begin position="90"/>
        <end position="204"/>
    </location>
</feature>
<accession>A0ABD3X6U3</accession>
<feature type="non-terminal residue" evidence="3">
    <location>
        <position position="1"/>
    </location>
</feature>
<evidence type="ECO:0000256" key="1">
    <source>
        <dbReference type="SAM" id="Phobius"/>
    </source>
</evidence>
<feature type="non-terminal residue" evidence="3">
    <location>
        <position position="291"/>
    </location>
</feature>